<keyword evidence="3" id="KW-1185">Reference proteome</keyword>
<proteinExistence type="predicted"/>
<feature type="non-terminal residue" evidence="2">
    <location>
        <position position="1"/>
    </location>
</feature>
<gene>
    <name evidence="2" type="ORF">PVAP13_8NG065502</name>
</gene>
<sequence length="196" mass="21045">STVFARINEAFRGAQAAAGLVEDHSIAAVELALRRVEAVAFASTADLGPRPASPVQMPQVSEGIHLQEALDVEMEEVDSAQEDEHTVADFFAAPAPTAAASPSPTPAPAPRRRPRRGFDMSTVRRSARLSNAPRIPAMQKAQQNLCRKLGILNNDMLPFEAALQEFIAMFNGPLPQDIIAALTAILHIEDGDDTLD</sequence>
<name>A0A8T0P1K2_PANVG</name>
<evidence type="ECO:0000313" key="2">
    <source>
        <dbReference type="EMBL" id="KAG2556051.1"/>
    </source>
</evidence>
<feature type="region of interest" description="Disordered" evidence="1">
    <location>
        <begin position="95"/>
        <end position="119"/>
    </location>
</feature>
<evidence type="ECO:0000256" key="1">
    <source>
        <dbReference type="SAM" id="MobiDB-lite"/>
    </source>
</evidence>
<evidence type="ECO:0000313" key="3">
    <source>
        <dbReference type="Proteomes" id="UP000823388"/>
    </source>
</evidence>
<dbReference type="EMBL" id="CM029052">
    <property type="protein sequence ID" value="KAG2556051.1"/>
    <property type="molecule type" value="Genomic_DNA"/>
</dbReference>
<feature type="non-terminal residue" evidence="2">
    <location>
        <position position="196"/>
    </location>
</feature>
<dbReference type="Proteomes" id="UP000823388">
    <property type="component" value="Chromosome 8N"/>
</dbReference>
<reference evidence="2" key="1">
    <citation type="submission" date="2020-05" db="EMBL/GenBank/DDBJ databases">
        <title>WGS assembly of Panicum virgatum.</title>
        <authorList>
            <person name="Lovell J.T."/>
            <person name="Jenkins J."/>
            <person name="Shu S."/>
            <person name="Juenger T.E."/>
            <person name="Schmutz J."/>
        </authorList>
    </citation>
    <scope>NUCLEOTIDE SEQUENCE</scope>
    <source>
        <strain evidence="2">AP13</strain>
    </source>
</reference>
<accession>A0A8T0P1K2</accession>
<dbReference type="AlphaFoldDB" id="A0A8T0P1K2"/>
<organism evidence="2 3">
    <name type="scientific">Panicum virgatum</name>
    <name type="common">Blackwell switchgrass</name>
    <dbReference type="NCBI Taxonomy" id="38727"/>
    <lineage>
        <taxon>Eukaryota</taxon>
        <taxon>Viridiplantae</taxon>
        <taxon>Streptophyta</taxon>
        <taxon>Embryophyta</taxon>
        <taxon>Tracheophyta</taxon>
        <taxon>Spermatophyta</taxon>
        <taxon>Magnoliopsida</taxon>
        <taxon>Liliopsida</taxon>
        <taxon>Poales</taxon>
        <taxon>Poaceae</taxon>
        <taxon>PACMAD clade</taxon>
        <taxon>Panicoideae</taxon>
        <taxon>Panicodae</taxon>
        <taxon>Paniceae</taxon>
        <taxon>Panicinae</taxon>
        <taxon>Panicum</taxon>
        <taxon>Panicum sect. Hiantes</taxon>
    </lineage>
</organism>
<protein>
    <submittedName>
        <fullName evidence="2">Uncharacterized protein</fullName>
    </submittedName>
</protein>
<comment type="caution">
    <text evidence="2">The sequence shown here is derived from an EMBL/GenBank/DDBJ whole genome shotgun (WGS) entry which is preliminary data.</text>
</comment>